<dbReference type="GO" id="GO:0016807">
    <property type="term" value="F:cysteine-type carboxypeptidase activity"/>
    <property type="evidence" value="ECO:0007669"/>
    <property type="project" value="UniProtKB-EC"/>
</dbReference>
<dbReference type="PROSITE" id="PS00640">
    <property type="entry name" value="THIOL_PROTEASE_ASN"/>
    <property type="match status" value="2"/>
</dbReference>
<feature type="transmembrane region" description="Helical" evidence="11">
    <location>
        <begin position="755"/>
        <end position="776"/>
    </location>
</feature>
<gene>
    <name evidence="13" type="ORF">P3T76_001122</name>
</gene>
<feature type="transmembrane region" description="Helical" evidence="11">
    <location>
        <begin position="807"/>
        <end position="829"/>
    </location>
</feature>
<dbReference type="InterPro" id="IPR025661">
    <property type="entry name" value="Pept_asp_AS"/>
</dbReference>
<dbReference type="InterPro" id="IPR038765">
    <property type="entry name" value="Papain-like_cys_pep_sf"/>
</dbReference>
<dbReference type="InterPro" id="IPR033157">
    <property type="entry name" value="CTSZ"/>
</dbReference>
<name>A0AAD9GYH3_9STRA</name>
<keyword evidence="14" id="KW-1185">Reference proteome</keyword>
<evidence type="ECO:0000256" key="10">
    <source>
        <dbReference type="ARBA" id="ARBA00023180"/>
    </source>
</evidence>
<dbReference type="FunFam" id="3.90.70.10:FF:000117">
    <property type="entry name" value="Probable papain cysteine protease"/>
    <property type="match status" value="2"/>
</dbReference>
<evidence type="ECO:0000256" key="6">
    <source>
        <dbReference type="ARBA" id="ARBA00022801"/>
    </source>
</evidence>
<sequence length="922" mass="103234">MENHSLQLVPNLQGATCRARHTRPGFTLHSDVKNSKPQERIELMRVSVILALAAATVSASASSLPELTSSGGYGYVRSPDRSVSLTSPRPHDYLDVSKLPKNFDWRNVNGTRYVSISRNQHIPHYCGSCWSFAATSALADRIAIAKDRSPGNKPSVEVHREVVLSPQVILNCDKKDNGCHGGDQLEAYRYIQKNGVPEEGCQRYAATGHDTGNTCTDLDICENCLPSKGCFPQKTYDKYYVSEYGTTLGEQQMMAEIYARGPIACSVAVTDDFLKYSGGIFDDKTNATEVDHAISIVGWGEEGGVPYWVLRNSWGSFWGEEGWMRIIRGVNNVGLEGECAFGVPKDDGWPTPVTIGDQEEEEEVIEDAEPVESKLGGCRQKLHFAGGERVISPLPHDTMDVKDLPKNWDWRDIDGKNFVTWDKNQHIPKYCGSCWAQGTTSALSDRISILRNASWPEIALSPQVLINCHAGGTCNGGNPGLVYEYAHQHGIPDQTCQAYQAKNLQCDQFAICETCWPSKESFTPGVCEPIKKFAKYYVSEYGSVSGADRMKAEIYKRGPIGCGVHATSKFEAYTGGIYSERVMFPLINHEISVAGWGYDEETDTEYWIGRNSWGTYWGENGWFRIQMHHNNLGIEQDCDWGVPLPDGSKPDDFVVDYQGNRATGRNFLHVGDADRCHLFTDVFGRLLQLSLAFIAIFMLYIKRKLEFPIRPIKVWALDVSKQSLGALYIHCISVILSIVMVATSTENYDECGIYFVNYLIDTTWGGFIMIVFLRMIDKVAARFGLMDIARCGDYGDPPQMRIWWTQFFAYLAALSLMKLVDVLVIWLFFQDIAYFSTKLFSQFEHHRHLELSLVMLVIPGCCNSAQFWIVDSYLKKDDTQLKFLPAVADNSEKRWIGQDIVAGLPVPPSSQGDEPVKSVSPL</sequence>
<dbReference type="InterPro" id="IPR000668">
    <property type="entry name" value="Peptidase_C1A_C"/>
</dbReference>
<keyword evidence="11" id="KW-0812">Transmembrane</keyword>
<evidence type="ECO:0000256" key="5">
    <source>
        <dbReference type="ARBA" id="ARBA00022729"/>
    </source>
</evidence>
<keyword evidence="9" id="KW-1015">Disulfide bond</keyword>
<dbReference type="PANTHER" id="PTHR12411">
    <property type="entry name" value="CYSTEINE PROTEASE FAMILY C1-RELATED"/>
    <property type="match status" value="1"/>
</dbReference>
<comment type="similarity">
    <text evidence="2">Belongs to the peptidase C1 family.</text>
</comment>
<evidence type="ECO:0000256" key="2">
    <source>
        <dbReference type="ARBA" id="ARBA00008455"/>
    </source>
</evidence>
<evidence type="ECO:0000256" key="4">
    <source>
        <dbReference type="ARBA" id="ARBA00022670"/>
    </source>
</evidence>
<dbReference type="EC" id="3.4.18.1" evidence="3"/>
<keyword evidence="10" id="KW-0325">Glycoprotein</keyword>
<organism evidence="13 14">
    <name type="scientific">Phytophthora citrophthora</name>
    <dbReference type="NCBI Taxonomy" id="4793"/>
    <lineage>
        <taxon>Eukaryota</taxon>
        <taxon>Sar</taxon>
        <taxon>Stramenopiles</taxon>
        <taxon>Oomycota</taxon>
        <taxon>Peronosporomycetes</taxon>
        <taxon>Peronosporales</taxon>
        <taxon>Peronosporaceae</taxon>
        <taxon>Phytophthora</taxon>
    </lineage>
</organism>
<dbReference type="PRINTS" id="PR00705">
    <property type="entry name" value="PAPAIN"/>
</dbReference>
<evidence type="ECO:0000313" key="14">
    <source>
        <dbReference type="Proteomes" id="UP001259832"/>
    </source>
</evidence>
<dbReference type="Gene3D" id="3.90.70.10">
    <property type="entry name" value="Cysteine proteinases"/>
    <property type="match status" value="2"/>
</dbReference>
<evidence type="ECO:0000256" key="3">
    <source>
        <dbReference type="ARBA" id="ARBA00012516"/>
    </source>
</evidence>
<feature type="transmembrane region" description="Helical" evidence="11">
    <location>
        <begin position="682"/>
        <end position="701"/>
    </location>
</feature>
<keyword evidence="11" id="KW-1133">Transmembrane helix</keyword>
<keyword evidence="5" id="KW-0732">Signal</keyword>
<dbReference type="InterPro" id="IPR013128">
    <property type="entry name" value="Peptidase_C1A"/>
</dbReference>
<evidence type="ECO:0000256" key="9">
    <source>
        <dbReference type="ARBA" id="ARBA00023157"/>
    </source>
</evidence>
<feature type="domain" description="Peptidase C1A papain C-terminal" evidence="12">
    <location>
        <begin position="404"/>
        <end position="642"/>
    </location>
</feature>
<dbReference type="SUPFAM" id="SSF54001">
    <property type="entry name" value="Cysteine proteinases"/>
    <property type="match status" value="2"/>
</dbReference>
<dbReference type="Pfam" id="PF00112">
    <property type="entry name" value="Peptidase_C1"/>
    <property type="match status" value="2"/>
</dbReference>
<keyword evidence="7" id="KW-0788">Thiol protease</keyword>
<feature type="transmembrane region" description="Helical" evidence="11">
    <location>
        <begin position="722"/>
        <end position="743"/>
    </location>
</feature>
<dbReference type="GO" id="GO:0006508">
    <property type="term" value="P:proteolysis"/>
    <property type="evidence" value="ECO:0007669"/>
    <property type="project" value="UniProtKB-KW"/>
</dbReference>
<accession>A0AAD9GYH3</accession>
<keyword evidence="4" id="KW-0645">Protease</keyword>
<dbReference type="CDD" id="cd02698">
    <property type="entry name" value="Peptidase_C1A_CathepsinX"/>
    <property type="match status" value="1"/>
</dbReference>
<keyword evidence="6" id="KW-0378">Hydrolase</keyword>
<dbReference type="Proteomes" id="UP001259832">
    <property type="component" value="Unassembled WGS sequence"/>
</dbReference>
<evidence type="ECO:0000313" key="13">
    <source>
        <dbReference type="EMBL" id="KAK1947112.1"/>
    </source>
</evidence>
<keyword evidence="11" id="KW-0472">Membrane</keyword>
<comment type="caution">
    <text evidence="13">The sequence shown here is derived from an EMBL/GenBank/DDBJ whole genome shotgun (WGS) entry which is preliminary data.</text>
</comment>
<evidence type="ECO:0000256" key="8">
    <source>
        <dbReference type="ARBA" id="ARBA00023145"/>
    </source>
</evidence>
<keyword evidence="8" id="KW-0865">Zymogen</keyword>
<reference evidence="13" key="1">
    <citation type="submission" date="2023-08" db="EMBL/GenBank/DDBJ databases">
        <title>Reference Genome Resource for the Citrus Pathogen Phytophthora citrophthora.</title>
        <authorList>
            <person name="Moller H."/>
            <person name="Coetzee B."/>
            <person name="Rose L.J."/>
            <person name="Van Niekerk J.M."/>
        </authorList>
    </citation>
    <scope>NUCLEOTIDE SEQUENCE</scope>
    <source>
        <strain evidence="13">STE-U-9442</strain>
    </source>
</reference>
<protein>
    <recommendedName>
        <fullName evidence="3">cathepsin X</fullName>
        <ecNumber evidence="3">3.4.18.1</ecNumber>
    </recommendedName>
</protein>
<evidence type="ECO:0000256" key="1">
    <source>
        <dbReference type="ARBA" id="ARBA00001594"/>
    </source>
</evidence>
<dbReference type="EMBL" id="JASMQC010000002">
    <property type="protein sequence ID" value="KAK1947112.1"/>
    <property type="molecule type" value="Genomic_DNA"/>
</dbReference>
<proteinExistence type="inferred from homology"/>
<comment type="catalytic activity">
    <reaction evidence="1">
        <text>Release of C-terminal amino acid residues with broad specificity, but lacks action on C-terminal proline. Shows weak endopeptidase activity.</text>
        <dbReference type="EC" id="3.4.18.1"/>
    </reaction>
</comment>
<evidence type="ECO:0000256" key="7">
    <source>
        <dbReference type="ARBA" id="ARBA00022807"/>
    </source>
</evidence>
<dbReference type="SMART" id="SM00645">
    <property type="entry name" value="Pept_C1"/>
    <property type="match status" value="2"/>
</dbReference>
<evidence type="ECO:0000259" key="12">
    <source>
        <dbReference type="SMART" id="SM00645"/>
    </source>
</evidence>
<dbReference type="Pfam" id="PF12400">
    <property type="entry name" value="STIMATE"/>
    <property type="match status" value="1"/>
</dbReference>
<dbReference type="AlphaFoldDB" id="A0AAD9GYH3"/>
<feature type="domain" description="Peptidase C1A papain C-terminal" evidence="12">
    <location>
        <begin position="99"/>
        <end position="343"/>
    </location>
</feature>
<dbReference type="InterPro" id="IPR022127">
    <property type="entry name" value="STIMATE/YPL162C"/>
</dbReference>
<evidence type="ECO:0000256" key="11">
    <source>
        <dbReference type="SAM" id="Phobius"/>
    </source>
</evidence>